<proteinExistence type="predicted"/>
<keyword evidence="3" id="KW-1185">Reference proteome</keyword>
<evidence type="ECO:0000256" key="1">
    <source>
        <dbReference type="SAM" id="MobiDB-lite"/>
    </source>
</evidence>
<organism evidence="2 3">
    <name type="scientific">Platanthera guangdongensis</name>
    <dbReference type="NCBI Taxonomy" id="2320717"/>
    <lineage>
        <taxon>Eukaryota</taxon>
        <taxon>Viridiplantae</taxon>
        <taxon>Streptophyta</taxon>
        <taxon>Embryophyta</taxon>
        <taxon>Tracheophyta</taxon>
        <taxon>Spermatophyta</taxon>
        <taxon>Magnoliopsida</taxon>
        <taxon>Liliopsida</taxon>
        <taxon>Asparagales</taxon>
        <taxon>Orchidaceae</taxon>
        <taxon>Orchidoideae</taxon>
        <taxon>Orchideae</taxon>
        <taxon>Orchidinae</taxon>
        <taxon>Platanthera</taxon>
    </lineage>
</organism>
<protein>
    <submittedName>
        <fullName evidence="2">Uncharacterized protein</fullName>
    </submittedName>
</protein>
<feature type="region of interest" description="Disordered" evidence="1">
    <location>
        <begin position="1"/>
        <end position="20"/>
    </location>
</feature>
<dbReference type="EMBL" id="JBBWWR010000010">
    <property type="protein sequence ID" value="KAK8960339.1"/>
    <property type="molecule type" value="Genomic_DNA"/>
</dbReference>
<accession>A0ABR2M9J3</accession>
<evidence type="ECO:0000313" key="2">
    <source>
        <dbReference type="EMBL" id="KAK8960339.1"/>
    </source>
</evidence>
<reference evidence="2 3" key="1">
    <citation type="journal article" date="2022" name="Nat. Plants">
        <title>Genomes of leafy and leafless Platanthera orchids illuminate the evolution of mycoheterotrophy.</title>
        <authorList>
            <person name="Li M.H."/>
            <person name="Liu K.W."/>
            <person name="Li Z."/>
            <person name="Lu H.C."/>
            <person name="Ye Q.L."/>
            <person name="Zhang D."/>
            <person name="Wang J.Y."/>
            <person name="Li Y.F."/>
            <person name="Zhong Z.M."/>
            <person name="Liu X."/>
            <person name="Yu X."/>
            <person name="Liu D.K."/>
            <person name="Tu X.D."/>
            <person name="Liu B."/>
            <person name="Hao Y."/>
            <person name="Liao X.Y."/>
            <person name="Jiang Y.T."/>
            <person name="Sun W.H."/>
            <person name="Chen J."/>
            <person name="Chen Y.Q."/>
            <person name="Ai Y."/>
            <person name="Zhai J.W."/>
            <person name="Wu S.S."/>
            <person name="Zhou Z."/>
            <person name="Hsiao Y.Y."/>
            <person name="Wu W.L."/>
            <person name="Chen Y.Y."/>
            <person name="Lin Y.F."/>
            <person name="Hsu J.L."/>
            <person name="Li C.Y."/>
            <person name="Wang Z.W."/>
            <person name="Zhao X."/>
            <person name="Zhong W.Y."/>
            <person name="Ma X.K."/>
            <person name="Ma L."/>
            <person name="Huang J."/>
            <person name="Chen G.Z."/>
            <person name="Huang M.Z."/>
            <person name="Huang L."/>
            <person name="Peng D.H."/>
            <person name="Luo Y.B."/>
            <person name="Zou S.Q."/>
            <person name="Chen S.P."/>
            <person name="Lan S."/>
            <person name="Tsai W.C."/>
            <person name="Van de Peer Y."/>
            <person name="Liu Z.J."/>
        </authorList>
    </citation>
    <scope>NUCLEOTIDE SEQUENCE [LARGE SCALE GENOMIC DNA]</scope>
    <source>
        <strain evidence="2">Lor288</strain>
    </source>
</reference>
<sequence>MTSPVFPVDEDQAKRSSSLPRTGAHLRQSYLLKFFNPNCFSTTMLWCPPRLLVSWKNTVRSALLGSTRDRWPKVIERAMELGHTGLSVNLVQMGPMAWIERVQRSEILGFSEPRSLHTVLDAIISAIFYITDVEQPPALPQQYSCKFHQNTDLGKGADICLHRSSSHFRQLRSSASTCQVRRKTVSLLQHISRGILPTPL</sequence>
<name>A0ABR2M9J3_9ASPA</name>
<evidence type="ECO:0000313" key="3">
    <source>
        <dbReference type="Proteomes" id="UP001412067"/>
    </source>
</evidence>
<dbReference type="Proteomes" id="UP001412067">
    <property type="component" value="Unassembled WGS sequence"/>
</dbReference>
<comment type="caution">
    <text evidence="2">The sequence shown here is derived from an EMBL/GenBank/DDBJ whole genome shotgun (WGS) entry which is preliminary data.</text>
</comment>
<gene>
    <name evidence="2" type="ORF">KSP40_PGU022286</name>
</gene>